<proteinExistence type="predicted"/>
<name>A0AAE9T5D9_9RHAB</name>
<keyword evidence="2" id="KW-1185">Reference proteome</keyword>
<organism evidence="1 2">
    <name type="scientific">Inari rhabdovirus</name>
    <dbReference type="NCBI Taxonomy" id="2980584"/>
    <lineage>
        <taxon>Viruses</taxon>
        <taxon>Riboviria</taxon>
        <taxon>Orthornavirae</taxon>
        <taxon>Negarnaviricota</taxon>
        <taxon>Haploviricotina</taxon>
        <taxon>Monjiviricetes</taxon>
        <taxon>Mononegavirales</taxon>
        <taxon>Rhabdoviridae</taxon>
        <taxon>Alpharhabdovirinae</taxon>
        <taxon>Merhavirus</taxon>
        <taxon>Merhavirus inari</taxon>
    </lineage>
</organism>
<reference evidence="1" key="1">
    <citation type="journal article" date="2022" name="Viruses">
        <title>Characterisation of the RNA Virome of Nine Ochlerotatus Species in Finland.</title>
        <authorList>
            <person name="Truong Nguyen P.T."/>
            <person name="Culverwell C.L."/>
            <person name="Suvanto M.T."/>
            <person name="Korhonen E.M."/>
            <person name="Uusitalo R."/>
            <person name="Vapalahti O."/>
            <person name="Smura T."/>
            <person name="Huhtamo E."/>
        </authorList>
    </citation>
    <scope>NUCLEOTIDE SEQUENCE</scope>
    <source>
        <strain evidence="1">FIN/L-2018/84</strain>
    </source>
</reference>
<accession>A0AAE9T5D9</accession>
<sequence length="217" mass="24668">MSLFGKRSRSHPQPRISNLPWTEIFFCSSVHEKNNINNKQTNTYLNMSSLKWDIMAQVDIRFDQAKVGADELRYRNQSFLDLYEGDSDLGQFLTFLLLRGTEQALSSQPVSDNPRHQMAMIEGRILVSFQTVDLIYPSVLEGRYQITGGTGSRRSLLTFSYRLAKTQTKCTPLGQALCTSSGAKQVCLAIITDLKENYNIAIQVSPENVWTFKTRQL</sequence>
<evidence type="ECO:0000313" key="1">
    <source>
        <dbReference type="EMBL" id="UYL94388.1"/>
    </source>
</evidence>
<dbReference type="Proteomes" id="UP001256378">
    <property type="component" value="Segment"/>
</dbReference>
<evidence type="ECO:0000313" key="2">
    <source>
        <dbReference type="Proteomes" id="UP001256378"/>
    </source>
</evidence>
<dbReference type="EMBL" id="ON955143">
    <property type="protein sequence ID" value="UYL94388.1"/>
    <property type="molecule type" value="Viral_cRNA"/>
</dbReference>
<protein>
    <submittedName>
        <fullName evidence="1">Matrix protein</fullName>
    </submittedName>
</protein>